<evidence type="ECO:0000313" key="2">
    <source>
        <dbReference type="Proteomes" id="UP000326837"/>
    </source>
</evidence>
<dbReference type="AlphaFoldDB" id="A0A5K7X3I5"/>
<reference evidence="2" key="1">
    <citation type="submission" date="2019-10" db="EMBL/GenBank/DDBJ databases">
        <title>Lacipirellula parvula gen. nov., sp. nov., representing a lineage of planctomycetes widespread in freshwater anoxic habitats, and description of the family Lacipirellulaceae.</title>
        <authorList>
            <person name="Dedysh S.N."/>
            <person name="Kulichevskaya I.S."/>
            <person name="Beletsky A.V."/>
            <person name="Rakitin A.L."/>
            <person name="Mardanov A.V."/>
            <person name="Ivanova A.A."/>
            <person name="Saltykova V.X."/>
            <person name="Rijpstra W.I.C."/>
            <person name="Sinninghe Damste J.S."/>
            <person name="Ravin N.V."/>
        </authorList>
    </citation>
    <scope>NUCLEOTIDE SEQUENCE [LARGE SCALE GENOMIC DNA]</scope>
    <source>
        <strain evidence="2">PX69</strain>
    </source>
</reference>
<organism evidence="1 2">
    <name type="scientific">Lacipirellula parvula</name>
    <dbReference type="NCBI Taxonomy" id="2650471"/>
    <lineage>
        <taxon>Bacteria</taxon>
        <taxon>Pseudomonadati</taxon>
        <taxon>Planctomycetota</taxon>
        <taxon>Planctomycetia</taxon>
        <taxon>Pirellulales</taxon>
        <taxon>Lacipirellulaceae</taxon>
        <taxon>Lacipirellula</taxon>
    </lineage>
</organism>
<evidence type="ECO:0000313" key="1">
    <source>
        <dbReference type="EMBL" id="BBO30935.1"/>
    </source>
</evidence>
<accession>A0A5K7X3I5</accession>
<proteinExistence type="predicted"/>
<sequence length="69" mass="7704">MAGRPADFGVAYGNAEPVAGRFRHGLLNYLRRRMRWGNVVAEELRRARAVCDDYTGDAIHCIAFLVPSP</sequence>
<dbReference type="EMBL" id="AP021861">
    <property type="protein sequence ID" value="BBO30935.1"/>
    <property type="molecule type" value="Genomic_DNA"/>
</dbReference>
<gene>
    <name evidence="1" type="ORF">PLANPX_0547</name>
</gene>
<dbReference type="KEGG" id="lpav:PLANPX_0547"/>
<dbReference type="Proteomes" id="UP000326837">
    <property type="component" value="Chromosome"/>
</dbReference>
<keyword evidence="2" id="KW-1185">Reference proteome</keyword>
<protein>
    <submittedName>
        <fullName evidence="1">Uncharacterized protein</fullName>
    </submittedName>
</protein>
<name>A0A5K7X3I5_9BACT</name>